<organism evidence="2">
    <name type="scientific">Cladocopium goreaui</name>
    <dbReference type="NCBI Taxonomy" id="2562237"/>
    <lineage>
        <taxon>Eukaryota</taxon>
        <taxon>Sar</taxon>
        <taxon>Alveolata</taxon>
        <taxon>Dinophyceae</taxon>
        <taxon>Suessiales</taxon>
        <taxon>Symbiodiniaceae</taxon>
        <taxon>Cladocopium</taxon>
    </lineage>
</organism>
<dbReference type="EMBL" id="CAMXCT030004087">
    <property type="protein sequence ID" value="CAL4794903.1"/>
    <property type="molecule type" value="Genomic_DNA"/>
</dbReference>
<evidence type="ECO:0000313" key="3">
    <source>
        <dbReference type="EMBL" id="CAL1160966.1"/>
    </source>
</evidence>
<dbReference type="OrthoDB" id="435865at2759"/>
<keyword evidence="5" id="KW-1185">Reference proteome</keyword>
<accession>A0A9P1DDC9</accession>
<comment type="caution">
    <text evidence="2">The sequence shown here is derived from an EMBL/GenBank/DDBJ whole genome shotgun (WGS) entry which is preliminary data.</text>
</comment>
<keyword evidence="1" id="KW-0812">Transmembrane</keyword>
<proteinExistence type="predicted"/>
<evidence type="ECO:0000313" key="4">
    <source>
        <dbReference type="EMBL" id="CAL4794903.1"/>
    </source>
</evidence>
<gene>
    <name evidence="2" type="ORF">C1SCF055_LOCUS33133</name>
</gene>
<reference evidence="2" key="1">
    <citation type="submission" date="2022-10" db="EMBL/GenBank/DDBJ databases">
        <authorList>
            <person name="Chen Y."/>
            <person name="Dougan E. K."/>
            <person name="Chan C."/>
            <person name="Rhodes N."/>
            <person name="Thang M."/>
        </authorList>
    </citation>
    <scope>NUCLEOTIDE SEQUENCE</scope>
</reference>
<name>A0A9P1DDC9_9DINO</name>
<evidence type="ECO:0000313" key="2">
    <source>
        <dbReference type="EMBL" id="CAI4007591.1"/>
    </source>
</evidence>
<dbReference type="AlphaFoldDB" id="A0A9P1DDC9"/>
<feature type="transmembrane region" description="Helical" evidence="1">
    <location>
        <begin position="93"/>
        <end position="113"/>
    </location>
</feature>
<dbReference type="EMBL" id="CAMXCT010004087">
    <property type="protein sequence ID" value="CAI4007591.1"/>
    <property type="molecule type" value="Genomic_DNA"/>
</dbReference>
<sequence length="597" mass="66002">MGPAKPLMGPPQMTTRTRINLLGVLAALFLPWAVYITMFALWSFQLRYTAPGKVLAITVILGLIVGLYCLYRVQLSCRALFGQSSLVETGRFAVWALFIAVTAAVAFGVGVPMGSYNYSKNMRGIYDVQSLNAFVEVNPATMRGQELMDAGRVQFVSGANINLNLANGFKNTDIYCVAPITVNNAALASYDFWAVGKNCCSDQLADFRCGAYKSQEAKGGVRVTDDVDRDFYRLAVQQAQSAHAIKAIHPLFFEWTGDTHEQMLNDERAGYQFFLMGMMGHFLFQAVLVAIAVTCFTKSAQEWAWSSETARADPEQLPSELNDRFSFATVATEAETLEKTAPPSIWSTATYTPLAKSQQILLTRPGNVEFFFPGSFKQGGDYVQVSEVAEVHVIVAYDAETGRCYSGLCLQAHPNFPHKFSRTVEEVKVNRKAAQKECADDVSEASPSMGKLSHQCSWMSRSPSAAKLSPRMVKSASRTSMLSMEKLGEPDEPPPTREQQWFCCLFYAIKEGILVYFADDIESCEQVVQSVQSRYRDVQDLEASMKNPAVPCVHPQAQIYRHLVGGAPPVVGRVLSRVLQEDLARDFQDQDLGHSGP</sequence>
<keyword evidence="1" id="KW-1133">Transmembrane helix</keyword>
<reference evidence="3" key="2">
    <citation type="submission" date="2024-04" db="EMBL/GenBank/DDBJ databases">
        <authorList>
            <person name="Chen Y."/>
            <person name="Shah S."/>
            <person name="Dougan E. K."/>
            <person name="Thang M."/>
            <person name="Chan C."/>
        </authorList>
    </citation>
    <scope>NUCLEOTIDE SEQUENCE [LARGE SCALE GENOMIC DNA]</scope>
</reference>
<evidence type="ECO:0000313" key="5">
    <source>
        <dbReference type="Proteomes" id="UP001152797"/>
    </source>
</evidence>
<keyword evidence="1" id="KW-0472">Membrane</keyword>
<evidence type="ECO:0000256" key="1">
    <source>
        <dbReference type="SAM" id="Phobius"/>
    </source>
</evidence>
<dbReference type="Proteomes" id="UP001152797">
    <property type="component" value="Unassembled WGS sequence"/>
</dbReference>
<feature type="transmembrane region" description="Helical" evidence="1">
    <location>
        <begin position="54"/>
        <end position="73"/>
    </location>
</feature>
<feature type="transmembrane region" description="Helical" evidence="1">
    <location>
        <begin position="20"/>
        <end position="42"/>
    </location>
</feature>
<dbReference type="EMBL" id="CAMXCT020004087">
    <property type="protein sequence ID" value="CAL1160966.1"/>
    <property type="molecule type" value="Genomic_DNA"/>
</dbReference>
<protein>
    <submittedName>
        <fullName evidence="4">Pentatricopeptide repeat-containing protein, chloroplastic</fullName>
    </submittedName>
</protein>